<accession>A0AAW3YP68</accession>
<dbReference type="AlphaFoldDB" id="A0AAW3YP68"/>
<organism evidence="1">
    <name type="scientific">Xenorhabdus szentirmaii</name>
    <dbReference type="NCBI Taxonomy" id="290112"/>
    <lineage>
        <taxon>Bacteria</taxon>
        <taxon>Pseudomonadati</taxon>
        <taxon>Pseudomonadota</taxon>
        <taxon>Gammaproteobacteria</taxon>
        <taxon>Enterobacterales</taxon>
        <taxon>Morganellaceae</taxon>
        <taxon>Xenorhabdus</taxon>
    </lineage>
</organism>
<reference evidence="1" key="1">
    <citation type="submission" date="2020-09" db="EMBL/GenBank/DDBJ databases">
        <authorList>
            <person name="Palma L."/>
            <person name="Caballero P."/>
            <person name="Berry C."/>
            <person name="Del Valle E."/>
        </authorList>
    </citation>
    <scope>NUCLEOTIDE SEQUENCE</scope>
    <source>
        <strain evidence="1">M</strain>
    </source>
</reference>
<gene>
    <name evidence="1" type="ORF">ID854_02430</name>
</gene>
<dbReference type="GeneID" id="97124495"/>
<proteinExistence type="predicted"/>
<dbReference type="Proteomes" id="UP001193920">
    <property type="component" value="Unassembled WGS sequence"/>
</dbReference>
<reference evidence="1" key="2">
    <citation type="journal article" date="2024" name="Toxins">
        <title>Genome Sequence Analysis of Native Xenorhabdus Strains Isolated from Entomopathogenic Nematodes in Argentina.</title>
        <authorList>
            <person name="Palma L."/>
            <person name="Frizzo L."/>
            <person name="Kaiser S."/>
            <person name="Berry C."/>
            <person name="Caballero P."/>
            <person name="Bode H.B."/>
            <person name="Del Valle E.E."/>
        </authorList>
    </citation>
    <scope>NUCLEOTIDE SEQUENCE</scope>
    <source>
        <strain evidence="1">M</strain>
    </source>
</reference>
<protein>
    <submittedName>
        <fullName evidence="1">Uncharacterized protein</fullName>
    </submittedName>
</protein>
<evidence type="ECO:0000313" key="1">
    <source>
        <dbReference type="EMBL" id="MBD2799347.1"/>
    </source>
</evidence>
<sequence>MPKVYRYVKNKTDYRIYVNIKDTQEATLLDDSLLPNEIIKFDFYLSDNIHDFNHMKKLYIKLDTGNDIYTSLYSTHKAGVGLDYFFNVEVHKSILIYFEMRFSSFSLAASSS</sequence>
<dbReference type="RefSeq" id="WP_038237383.1">
    <property type="nucleotide sequence ID" value="NZ_CAWNPE010000001.1"/>
</dbReference>
<name>A0AAW3YP68_9GAMM</name>
<comment type="caution">
    <text evidence="1">The sequence shown here is derived from an EMBL/GenBank/DDBJ whole genome shotgun (WGS) entry which is preliminary data.</text>
</comment>
<dbReference type="EMBL" id="JACXBF010000072">
    <property type="protein sequence ID" value="MBD2799347.1"/>
    <property type="molecule type" value="Genomic_DNA"/>
</dbReference>